<dbReference type="InParanoid" id="A0A194XGD4"/>
<dbReference type="Proteomes" id="UP000070700">
    <property type="component" value="Unassembled WGS sequence"/>
</dbReference>
<dbReference type="OrthoDB" id="5430054at2759"/>
<protein>
    <submittedName>
        <fullName evidence="2">Uncharacterized protein</fullName>
    </submittedName>
</protein>
<organism evidence="2 3">
    <name type="scientific">Mollisia scopiformis</name>
    <name type="common">Conifer needle endophyte fungus</name>
    <name type="synonym">Phialocephala scopiformis</name>
    <dbReference type="NCBI Taxonomy" id="149040"/>
    <lineage>
        <taxon>Eukaryota</taxon>
        <taxon>Fungi</taxon>
        <taxon>Dikarya</taxon>
        <taxon>Ascomycota</taxon>
        <taxon>Pezizomycotina</taxon>
        <taxon>Leotiomycetes</taxon>
        <taxon>Helotiales</taxon>
        <taxon>Mollisiaceae</taxon>
        <taxon>Mollisia</taxon>
    </lineage>
</organism>
<dbReference type="AlphaFoldDB" id="A0A194XGD4"/>
<dbReference type="KEGG" id="psco:LY89DRAFT_732380"/>
<accession>A0A194XGD4</accession>
<dbReference type="GeneID" id="28829398"/>
<gene>
    <name evidence="2" type="ORF">LY89DRAFT_732380</name>
</gene>
<evidence type="ECO:0000256" key="1">
    <source>
        <dbReference type="SAM" id="MobiDB-lite"/>
    </source>
</evidence>
<sequence length="520" mass="60914">MSEIHRDLLHVQKNLPIIRLRREIGDRCSLEDAADGLYTMIKAFRAMSQDMKDLKIDLGRAEEFSKFLQADFEGKKKSYEEDISTIRKESEKKINFLEGKISKLNERAQRHEDKLEGLRNENQNKLNLLSAQHRTALNEHQDKIDLMNAQHRSALDEKNRSIEALKIDHSRMTAGMVQSYTDKENKLLRAHEREKKSMRDEMHARQTQHKQELAEKDMELQSSNLKHEEEKDRMTQDFQRELSDRVNELMHVIEDLKGDMVKRDHFKGMSDKILADKFQNIKSEVEQFACIGWDEGMDTRWPVSRITLRNSANERRTKQYILQNALWITLYQRIFRTPFRVFGPEGKSMEVTWVGVFGKDRTADAGSGMALCPPLTKDSEKWRYENMKVCADATKRPEVDWDFNLKRDYETYLEETSRELCQELEKVAMISNSQRGKVTRLVNEAAKLWVEVGLQRCRIFLLMSNRNVEPEKVSRTSFDDHTGLVVQPELHRRGNVQGERLETDEVVMDCKGDFIIVNLS</sequence>
<keyword evidence="3" id="KW-1185">Reference proteome</keyword>
<evidence type="ECO:0000313" key="2">
    <source>
        <dbReference type="EMBL" id="KUJ18837.1"/>
    </source>
</evidence>
<reference evidence="2 3" key="1">
    <citation type="submission" date="2015-10" db="EMBL/GenBank/DDBJ databases">
        <title>Full genome of DAOMC 229536 Phialocephala scopiformis, a fungal endophyte of spruce producing the potent anti-insectan compound rugulosin.</title>
        <authorList>
            <consortium name="DOE Joint Genome Institute"/>
            <person name="Walker A.K."/>
            <person name="Frasz S.L."/>
            <person name="Seifert K.A."/>
            <person name="Miller J.D."/>
            <person name="Mondo S.J."/>
            <person name="Labutti K."/>
            <person name="Lipzen A."/>
            <person name="Dockter R."/>
            <person name="Kennedy M."/>
            <person name="Grigoriev I.V."/>
            <person name="Spatafora J.W."/>
        </authorList>
    </citation>
    <scope>NUCLEOTIDE SEQUENCE [LARGE SCALE GENOMIC DNA]</scope>
    <source>
        <strain evidence="2 3">CBS 120377</strain>
    </source>
</reference>
<dbReference type="RefSeq" id="XP_018073192.1">
    <property type="nucleotide sequence ID" value="XM_018219672.1"/>
</dbReference>
<feature type="region of interest" description="Disordered" evidence="1">
    <location>
        <begin position="194"/>
        <end position="216"/>
    </location>
</feature>
<evidence type="ECO:0000313" key="3">
    <source>
        <dbReference type="Proteomes" id="UP000070700"/>
    </source>
</evidence>
<dbReference type="EMBL" id="KQ947412">
    <property type="protein sequence ID" value="KUJ18837.1"/>
    <property type="molecule type" value="Genomic_DNA"/>
</dbReference>
<proteinExistence type="predicted"/>
<name>A0A194XGD4_MOLSC</name>